<evidence type="ECO:0000313" key="4">
    <source>
        <dbReference type="Proteomes" id="UP000256869"/>
    </source>
</evidence>
<comment type="caution">
    <text evidence="3">The sequence shown here is derived from an EMBL/GenBank/DDBJ whole genome shotgun (WGS) entry which is preliminary data.</text>
</comment>
<dbReference type="GO" id="GO:0016740">
    <property type="term" value="F:transferase activity"/>
    <property type="evidence" value="ECO:0007669"/>
    <property type="project" value="UniProtKB-KW"/>
</dbReference>
<dbReference type="SUPFAM" id="SSF53448">
    <property type="entry name" value="Nucleotide-diphospho-sugar transferases"/>
    <property type="match status" value="1"/>
</dbReference>
<dbReference type="AlphaFoldDB" id="A0A3D9I7E7"/>
<dbReference type="Pfam" id="PF00535">
    <property type="entry name" value="Glycos_transf_2"/>
    <property type="match status" value="1"/>
</dbReference>
<dbReference type="EMBL" id="QRDY01000010">
    <property type="protein sequence ID" value="RED57600.1"/>
    <property type="molecule type" value="Genomic_DNA"/>
</dbReference>
<dbReference type="PROSITE" id="PS50005">
    <property type="entry name" value="TPR"/>
    <property type="match status" value="1"/>
</dbReference>
<keyword evidence="3" id="KW-0808">Transferase</keyword>
<protein>
    <submittedName>
        <fullName evidence="3">Glycosyltransferase involved in cell wall biosynthesis</fullName>
    </submittedName>
</protein>
<feature type="domain" description="Glycosyltransferase 2-like" evidence="2">
    <location>
        <begin position="6"/>
        <end position="117"/>
    </location>
</feature>
<accession>A0A3D9I7E7</accession>
<dbReference type="SUPFAM" id="SSF81901">
    <property type="entry name" value="HCP-like"/>
    <property type="match status" value="1"/>
</dbReference>
<gene>
    <name evidence="3" type="ORF">DFP95_11073</name>
</gene>
<dbReference type="CDD" id="cd02511">
    <property type="entry name" value="Beta4Glucosyltransferase"/>
    <property type="match status" value="1"/>
</dbReference>
<evidence type="ECO:0000256" key="1">
    <source>
        <dbReference type="PROSITE-ProRule" id="PRU00339"/>
    </source>
</evidence>
<dbReference type="RefSeq" id="WP_115993893.1">
    <property type="nucleotide sequence ID" value="NZ_QRDY01000010.1"/>
</dbReference>
<evidence type="ECO:0000313" key="3">
    <source>
        <dbReference type="EMBL" id="RED57600.1"/>
    </source>
</evidence>
<keyword evidence="1" id="KW-0802">TPR repeat</keyword>
<dbReference type="Proteomes" id="UP000256869">
    <property type="component" value="Unassembled WGS sequence"/>
</dbReference>
<evidence type="ECO:0000259" key="2">
    <source>
        <dbReference type="Pfam" id="PF00535"/>
    </source>
</evidence>
<dbReference type="InterPro" id="IPR029044">
    <property type="entry name" value="Nucleotide-diphossugar_trans"/>
</dbReference>
<dbReference type="Gene3D" id="3.90.550.10">
    <property type="entry name" value="Spore Coat Polysaccharide Biosynthesis Protein SpsA, Chain A"/>
    <property type="match status" value="1"/>
</dbReference>
<sequence>MKKIALVVIALNEETKIRRCLESAIPFVDEMVVVDTGSIDRTKEIAREIGAKIYDYQWNNDFAAARNFSLSCSTADWFLVLDADEWIESFDEQAIRRFINVPSTVGRIKRVSQTTVNGDVTETNDYITRFFPQGEVYKGRIHEQVDTSLSRCHIPIVIQHDGYLESNKSDRNIPLLLLEIEDNPEDPYYLFQLAKEYNGLERSIESESYFARAYSLLHGKERYAPNVVTEYIYLLNKLKKYSEVLAILERNHEWLRLYPDFHFACGVFYLDLILSDTSKYISKLASIEQSYQWCLEIGETEHYDSVKGTGSFAAYYNLGNYYEVLGDLERAVICYRNSADLGYRKAEQRLLKMNEE</sequence>
<dbReference type="Gene3D" id="1.25.40.10">
    <property type="entry name" value="Tetratricopeptide repeat domain"/>
    <property type="match status" value="1"/>
</dbReference>
<dbReference type="PANTHER" id="PTHR43630">
    <property type="entry name" value="POLY-BETA-1,6-N-ACETYL-D-GLUCOSAMINE SYNTHASE"/>
    <property type="match status" value="1"/>
</dbReference>
<name>A0A3D9I7E7_9BACL</name>
<dbReference type="PANTHER" id="PTHR43630:SF2">
    <property type="entry name" value="GLYCOSYLTRANSFERASE"/>
    <property type="match status" value="1"/>
</dbReference>
<feature type="repeat" description="TPR" evidence="1">
    <location>
        <begin position="312"/>
        <end position="345"/>
    </location>
</feature>
<organism evidence="3 4">
    <name type="scientific">Cohnella lupini</name>
    <dbReference type="NCBI Taxonomy" id="1294267"/>
    <lineage>
        <taxon>Bacteria</taxon>
        <taxon>Bacillati</taxon>
        <taxon>Bacillota</taxon>
        <taxon>Bacilli</taxon>
        <taxon>Bacillales</taxon>
        <taxon>Paenibacillaceae</taxon>
        <taxon>Cohnella</taxon>
    </lineage>
</organism>
<dbReference type="InterPro" id="IPR001173">
    <property type="entry name" value="Glyco_trans_2-like"/>
</dbReference>
<dbReference type="InterPro" id="IPR019734">
    <property type="entry name" value="TPR_rpt"/>
</dbReference>
<dbReference type="InterPro" id="IPR011990">
    <property type="entry name" value="TPR-like_helical_dom_sf"/>
</dbReference>
<proteinExistence type="predicted"/>
<reference evidence="3 4" key="1">
    <citation type="submission" date="2018-07" db="EMBL/GenBank/DDBJ databases">
        <title>Genomic Encyclopedia of Type Strains, Phase III (KMG-III): the genomes of soil and plant-associated and newly described type strains.</title>
        <authorList>
            <person name="Whitman W."/>
        </authorList>
    </citation>
    <scope>NUCLEOTIDE SEQUENCE [LARGE SCALE GENOMIC DNA]</scope>
    <source>
        <strain evidence="3 4">CECT 8236</strain>
    </source>
</reference>
<keyword evidence="4" id="KW-1185">Reference proteome</keyword>
<dbReference type="OrthoDB" id="9815923at2"/>